<accession>B2J021</accession>
<dbReference type="EMBL" id="CP001037">
    <property type="protein sequence ID" value="ACC81792.1"/>
    <property type="molecule type" value="Genomic_DNA"/>
</dbReference>
<dbReference type="PhylomeDB" id="B2J021"/>
<dbReference type="STRING" id="63737.Npun_F3365"/>
<dbReference type="SUPFAM" id="SSF51735">
    <property type="entry name" value="NAD(P)-binding Rossmann-fold domains"/>
    <property type="match status" value="1"/>
</dbReference>
<dbReference type="EC" id="1.1.1.100" evidence="4"/>
<sequence>MKWPEKYGEWAIVTGASSGIGRAFAHDLAQRGMNLILVARQLAGLEEVAAECNSWETKTYLCAVDLTEPNGIHKLISLVGDREVGILVNNVGIVARGLFTKIELQRQLDMVTLHCTVPVALTHHYLAQMLKRNQGAIINISSVAAYHFQPLLTTYAATKEFDWKFSKSLAWELKDTDIDILTVVPGFTKTAAYEAADWKIDFDSIPALFKPQNPREVSKKSLDILGKQRSIIVASFMEKLIINANYLLPDRFMEFILSKMFV</sequence>
<dbReference type="PRINTS" id="PR00080">
    <property type="entry name" value="SDRFAMILY"/>
</dbReference>
<dbReference type="PIRSF" id="PIRSF000126">
    <property type="entry name" value="11-beta-HSD1"/>
    <property type="match status" value="1"/>
</dbReference>
<dbReference type="eggNOG" id="COG0300">
    <property type="taxonomic scope" value="Bacteria"/>
</dbReference>
<dbReference type="Gene3D" id="3.40.50.720">
    <property type="entry name" value="NAD(P)-binding Rossmann-like Domain"/>
    <property type="match status" value="1"/>
</dbReference>
<dbReference type="KEGG" id="npu:Npun_F3365"/>
<reference evidence="4 5" key="2">
    <citation type="journal article" date="2013" name="Plant Physiol.">
        <title>A Nostoc punctiforme Sugar Transporter Necessary to Establish a Cyanobacterium-Plant Symbiosis.</title>
        <authorList>
            <person name="Ekman M."/>
            <person name="Picossi S."/>
            <person name="Campbell E.L."/>
            <person name="Meeks J.C."/>
            <person name="Flores E."/>
        </authorList>
    </citation>
    <scope>NUCLEOTIDE SEQUENCE [LARGE SCALE GENOMIC DNA]</scope>
    <source>
        <strain evidence="5">ATCC 29133 / PCC 73102</strain>
    </source>
</reference>
<dbReference type="InterPro" id="IPR051019">
    <property type="entry name" value="VLCFA-Steroid_DH"/>
</dbReference>
<dbReference type="PANTHER" id="PTHR43899:SF13">
    <property type="entry name" value="RH59310P"/>
    <property type="match status" value="1"/>
</dbReference>
<reference evidence="5" key="1">
    <citation type="submission" date="2008-04" db="EMBL/GenBank/DDBJ databases">
        <title>Complete sequence of chromosome of Nostoc punctiforme ATCC 29133.</title>
        <authorList>
            <consortium name="US DOE Joint Genome Institute"/>
            <person name="Copeland A."/>
            <person name="Lucas S."/>
            <person name="Lapidus A."/>
            <person name="Glavina del Rio T."/>
            <person name="Dalin E."/>
            <person name="Tice H."/>
            <person name="Pitluck S."/>
            <person name="Chain P."/>
            <person name="Malfatti S."/>
            <person name="Shin M."/>
            <person name="Vergez L."/>
            <person name="Schmutz J."/>
            <person name="Larimer F."/>
            <person name="Land M."/>
            <person name="Hauser L."/>
            <person name="Kyrpides N."/>
            <person name="Kim E."/>
            <person name="Meeks J.C."/>
            <person name="Elhai J."/>
            <person name="Campbell E.L."/>
            <person name="Thiel T."/>
            <person name="Longmire J."/>
            <person name="Potts M."/>
            <person name="Atlas R."/>
        </authorList>
    </citation>
    <scope>NUCLEOTIDE SEQUENCE [LARGE SCALE GENOMIC DNA]</scope>
    <source>
        <strain evidence="5">ATCC 29133 / PCC 73102</strain>
    </source>
</reference>
<dbReference type="OrthoDB" id="9808814at2"/>
<dbReference type="InterPro" id="IPR002347">
    <property type="entry name" value="SDR_fam"/>
</dbReference>
<dbReference type="AlphaFoldDB" id="B2J021"/>
<evidence type="ECO:0000313" key="4">
    <source>
        <dbReference type="EMBL" id="ACC81792.1"/>
    </source>
</evidence>
<evidence type="ECO:0000256" key="1">
    <source>
        <dbReference type="ARBA" id="ARBA00006484"/>
    </source>
</evidence>
<protein>
    <submittedName>
        <fullName evidence="4">Short-chain dehydrogenase/reductase SDR</fullName>
        <ecNumber evidence="4">1.1.1.100</ecNumber>
    </submittedName>
</protein>
<dbReference type="RefSeq" id="WP_012409768.1">
    <property type="nucleotide sequence ID" value="NC_010628.1"/>
</dbReference>
<dbReference type="HOGENOM" id="CLU_010194_2_1_3"/>
<dbReference type="PRINTS" id="PR00081">
    <property type="entry name" value="GDHRDH"/>
</dbReference>
<keyword evidence="5" id="KW-1185">Reference proteome</keyword>
<dbReference type="GO" id="GO:0004316">
    <property type="term" value="F:3-oxoacyl-[acyl-carrier-protein] reductase (NADPH) activity"/>
    <property type="evidence" value="ECO:0007669"/>
    <property type="project" value="UniProtKB-EC"/>
</dbReference>
<dbReference type="Proteomes" id="UP000001191">
    <property type="component" value="Chromosome"/>
</dbReference>
<organism evidence="4 5">
    <name type="scientific">Nostoc punctiforme (strain ATCC 29133 / PCC 73102)</name>
    <dbReference type="NCBI Taxonomy" id="63737"/>
    <lineage>
        <taxon>Bacteria</taxon>
        <taxon>Bacillati</taxon>
        <taxon>Cyanobacteriota</taxon>
        <taxon>Cyanophyceae</taxon>
        <taxon>Nostocales</taxon>
        <taxon>Nostocaceae</taxon>
        <taxon>Nostoc</taxon>
    </lineage>
</organism>
<comment type="similarity">
    <text evidence="1 3">Belongs to the short-chain dehydrogenases/reductases (SDR) family.</text>
</comment>
<gene>
    <name evidence="4" type="ordered locus">Npun_F3365</name>
</gene>
<evidence type="ECO:0000313" key="5">
    <source>
        <dbReference type="Proteomes" id="UP000001191"/>
    </source>
</evidence>
<dbReference type="PANTHER" id="PTHR43899">
    <property type="entry name" value="RH59310P"/>
    <property type="match status" value="1"/>
</dbReference>
<proteinExistence type="inferred from homology"/>
<dbReference type="Pfam" id="PF00106">
    <property type="entry name" value="adh_short"/>
    <property type="match status" value="1"/>
</dbReference>
<dbReference type="InterPro" id="IPR036291">
    <property type="entry name" value="NAD(P)-bd_dom_sf"/>
</dbReference>
<name>B2J021_NOSP7</name>
<dbReference type="EnsemblBacteria" id="ACC81792">
    <property type="protein sequence ID" value="ACC81792"/>
    <property type="gene ID" value="Npun_F3365"/>
</dbReference>
<keyword evidence="2 4" id="KW-0560">Oxidoreductase</keyword>
<evidence type="ECO:0000256" key="2">
    <source>
        <dbReference type="ARBA" id="ARBA00023002"/>
    </source>
</evidence>
<evidence type="ECO:0000256" key="3">
    <source>
        <dbReference type="RuleBase" id="RU000363"/>
    </source>
</evidence>